<dbReference type="Pfam" id="PF08352">
    <property type="entry name" value="oligo_HPY"/>
    <property type="match status" value="1"/>
</dbReference>
<evidence type="ECO:0000313" key="5">
    <source>
        <dbReference type="EMBL" id="WGS64425.1"/>
    </source>
</evidence>
<evidence type="ECO:0000259" key="4">
    <source>
        <dbReference type="PROSITE" id="PS50893"/>
    </source>
</evidence>
<dbReference type="PROSITE" id="PS50893">
    <property type="entry name" value="ABC_TRANSPORTER_2"/>
    <property type="match status" value="1"/>
</dbReference>
<dbReference type="SUPFAM" id="SSF52540">
    <property type="entry name" value="P-loop containing nucleoside triphosphate hydrolases"/>
    <property type="match status" value="1"/>
</dbReference>
<organism evidence="5 6">
    <name type="scientific">Marinitoga aeolica</name>
    <dbReference type="NCBI Taxonomy" id="2809031"/>
    <lineage>
        <taxon>Bacteria</taxon>
        <taxon>Thermotogati</taxon>
        <taxon>Thermotogota</taxon>
        <taxon>Thermotogae</taxon>
        <taxon>Petrotogales</taxon>
        <taxon>Petrotogaceae</taxon>
        <taxon>Marinitoga</taxon>
    </lineage>
</organism>
<dbReference type="InterPro" id="IPR017871">
    <property type="entry name" value="ABC_transporter-like_CS"/>
</dbReference>
<dbReference type="InterPro" id="IPR003593">
    <property type="entry name" value="AAA+_ATPase"/>
</dbReference>
<dbReference type="Gene3D" id="3.40.50.300">
    <property type="entry name" value="P-loop containing nucleotide triphosphate hydrolases"/>
    <property type="match status" value="1"/>
</dbReference>
<evidence type="ECO:0000313" key="6">
    <source>
        <dbReference type="Proteomes" id="UP001232493"/>
    </source>
</evidence>
<accession>A0ABY8PP81</accession>
<evidence type="ECO:0000256" key="3">
    <source>
        <dbReference type="ARBA" id="ARBA00022840"/>
    </source>
</evidence>
<keyword evidence="3 5" id="KW-0067">ATP-binding</keyword>
<proteinExistence type="predicted"/>
<keyword evidence="2" id="KW-0547">Nucleotide-binding</keyword>
<keyword evidence="6" id="KW-1185">Reference proteome</keyword>
<dbReference type="SMART" id="SM00382">
    <property type="entry name" value="AAA"/>
    <property type="match status" value="1"/>
</dbReference>
<sequence>MSDALIEVKNLKKYFPLKRSISEFLTGKEQKYVKAVDDISFTIKKGETLGLVGESGSGKTTTGRMVLRLLEPTSGTIKINDIDITSLSNEELRKFRKKIQIIFQDPMAALNPYMKIGEAIRHALQIHKIGKNYSEQKKLVYEIMERVNLKPAEEYYNRYPRDLSGGQRQRVVIARALVLKPEFVVADEAIAMLDVSVRSQLLKLMIDLKEEFNLTYLFITHDLATTKYICDRIAVMYLGKIVEIGTFEDIYRNPAHPYTKALISAVPEPDPKLQKKKIIPKGEVPNAVNPPKGCRFHPRCPYAMDICKVEEPQTIKLDDQHEVSCHLFNK</sequence>
<dbReference type="InterPro" id="IPR050319">
    <property type="entry name" value="ABC_transp_ATP-bind"/>
</dbReference>
<feature type="domain" description="ABC transporter" evidence="4">
    <location>
        <begin position="6"/>
        <end position="263"/>
    </location>
</feature>
<evidence type="ECO:0000256" key="2">
    <source>
        <dbReference type="ARBA" id="ARBA00022741"/>
    </source>
</evidence>
<dbReference type="RefSeq" id="WP_280998079.1">
    <property type="nucleotide sequence ID" value="NZ_CP069362.1"/>
</dbReference>
<dbReference type="Proteomes" id="UP001232493">
    <property type="component" value="Chromosome"/>
</dbReference>
<protein>
    <submittedName>
        <fullName evidence="5">ABC transporter ATP-binding protein</fullName>
    </submittedName>
</protein>
<keyword evidence="1" id="KW-0813">Transport</keyword>
<dbReference type="InterPro" id="IPR013563">
    <property type="entry name" value="Oligopep_ABC_C"/>
</dbReference>
<dbReference type="InterPro" id="IPR003439">
    <property type="entry name" value="ABC_transporter-like_ATP-bd"/>
</dbReference>
<dbReference type="PANTHER" id="PTHR43776:SF8">
    <property type="entry name" value="ABC TRANSPORTER, ATP-BINDING PROTEIN"/>
    <property type="match status" value="1"/>
</dbReference>
<dbReference type="EMBL" id="CP069362">
    <property type="protein sequence ID" value="WGS64425.1"/>
    <property type="molecule type" value="Genomic_DNA"/>
</dbReference>
<dbReference type="CDD" id="cd03257">
    <property type="entry name" value="ABC_NikE_OppD_transporters"/>
    <property type="match status" value="1"/>
</dbReference>
<reference evidence="5 6" key="1">
    <citation type="submission" date="2021-02" db="EMBL/GenBank/DDBJ databases">
        <title>Characterization of Marinitoga sp. nov. str. BP5-C20A.</title>
        <authorList>
            <person name="Erauso G."/>
            <person name="Postec A."/>
        </authorList>
    </citation>
    <scope>NUCLEOTIDE SEQUENCE [LARGE SCALE GENOMIC DNA]</scope>
    <source>
        <strain evidence="5 6">BP5-C20A</strain>
    </source>
</reference>
<dbReference type="Pfam" id="PF00005">
    <property type="entry name" value="ABC_tran"/>
    <property type="match status" value="1"/>
</dbReference>
<gene>
    <name evidence="5" type="ORF">JRV97_08585</name>
</gene>
<dbReference type="GO" id="GO:0005524">
    <property type="term" value="F:ATP binding"/>
    <property type="evidence" value="ECO:0007669"/>
    <property type="project" value="UniProtKB-KW"/>
</dbReference>
<dbReference type="NCBIfam" id="TIGR01727">
    <property type="entry name" value="oligo_HPY"/>
    <property type="match status" value="1"/>
</dbReference>
<name>A0ABY8PP81_9BACT</name>
<dbReference type="PROSITE" id="PS00211">
    <property type="entry name" value="ABC_TRANSPORTER_1"/>
    <property type="match status" value="1"/>
</dbReference>
<dbReference type="PANTHER" id="PTHR43776">
    <property type="entry name" value="TRANSPORT ATP-BINDING PROTEIN"/>
    <property type="match status" value="1"/>
</dbReference>
<dbReference type="InterPro" id="IPR027417">
    <property type="entry name" value="P-loop_NTPase"/>
</dbReference>
<evidence type="ECO:0000256" key="1">
    <source>
        <dbReference type="ARBA" id="ARBA00022448"/>
    </source>
</evidence>